<dbReference type="Gene3D" id="3.30.450.20">
    <property type="entry name" value="PAS domain"/>
    <property type="match status" value="1"/>
</dbReference>
<dbReference type="PANTHER" id="PTHR45138">
    <property type="entry name" value="REGULATORY COMPONENTS OF SENSORY TRANSDUCTION SYSTEM"/>
    <property type="match status" value="1"/>
</dbReference>
<accession>A0ABZ2VYM5</accession>
<dbReference type="Gene3D" id="3.30.450.40">
    <property type="match status" value="1"/>
</dbReference>
<dbReference type="InterPro" id="IPR000160">
    <property type="entry name" value="GGDEF_dom"/>
</dbReference>
<evidence type="ECO:0000313" key="5">
    <source>
        <dbReference type="Proteomes" id="UP001475781"/>
    </source>
</evidence>
<dbReference type="CDD" id="cd00130">
    <property type="entry name" value="PAS"/>
    <property type="match status" value="1"/>
</dbReference>
<evidence type="ECO:0000313" key="4">
    <source>
        <dbReference type="EMBL" id="WZF87578.1"/>
    </source>
</evidence>
<keyword evidence="4" id="KW-0548">Nucleotidyltransferase</keyword>
<organism evidence="4 5">
    <name type="scientific">Marinobacter metalliresistant</name>
    <dbReference type="NCBI Taxonomy" id="2961995"/>
    <lineage>
        <taxon>Bacteria</taxon>
        <taxon>Pseudomonadati</taxon>
        <taxon>Pseudomonadota</taxon>
        <taxon>Gammaproteobacteria</taxon>
        <taxon>Pseudomonadales</taxon>
        <taxon>Marinobacteraceae</taxon>
        <taxon>Marinobacter</taxon>
    </lineage>
</organism>
<dbReference type="Pfam" id="PF08447">
    <property type="entry name" value="PAS_3"/>
    <property type="match status" value="1"/>
</dbReference>
<dbReference type="NCBIfam" id="TIGR00254">
    <property type="entry name" value="GGDEF"/>
    <property type="match status" value="1"/>
</dbReference>
<sequence>MATRSNNGQKFPMSARFFQKLASGVPGVLFTYWLSADGQSHHYPFVSNQVQTLFGIDPSVLNENADAVFSVIHPDDASAVMASIQESALKLEPWCYCARLRLSHGEYEWFEAYSAPERQPDGSTVWYGQFHNIQHYKNLERSLRESESEFSFQAGFQKLIARLSTEFINLGFGTIDECIDELLRSIGEFFDVDRAYLYRFSDNYALMTNTHEWCRDGVQALIDSQQEVSIEDFYWWQEKIDGMVAGNRAVFIEDVDSLPHEAAPERALLQAQGVSSMFCMPIRVRGRVTGFFGVDSLRRREWRQDQADLLIIVSGLLSGALERHRLEEELLNQSIRDPLTGLHNRRYLMPRLNEMLSRSNRRGEGFALAMFDIDHFKRINDSVGHLGGDYILQRFAEILNQQTRSMDVVARFGGEEFIVVFNAVEVNDVRQLVLRILEAVYDETFVFDDQIVPVTVSAGVAGIEELAEIPASPDALIARADDRLYLAKQSGRGCLVDASGTLRI</sequence>
<dbReference type="CDD" id="cd01949">
    <property type="entry name" value="GGDEF"/>
    <property type="match status" value="1"/>
</dbReference>
<protein>
    <recommendedName>
        <fullName evidence="1">diguanylate cyclase</fullName>
        <ecNumber evidence="1">2.7.7.65</ecNumber>
    </recommendedName>
</protein>
<dbReference type="InterPro" id="IPR003018">
    <property type="entry name" value="GAF"/>
</dbReference>
<dbReference type="SMART" id="SM00065">
    <property type="entry name" value="GAF"/>
    <property type="match status" value="1"/>
</dbReference>
<dbReference type="InterPro" id="IPR043128">
    <property type="entry name" value="Rev_trsase/Diguanyl_cyclase"/>
</dbReference>
<name>A0ABZ2VYM5_9GAMM</name>
<dbReference type="Pfam" id="PF00990">
    <property type="entry name" value="GGDEF"/>
    <property type="match status" value="1"/>
</dbReference>
<dbReference type="PANTHER" id="PTHR45138:SF9">
    <property type="entry name" value="DIGUANYLATE CYCLASE DGCM-RELATED"/>
    <property type="match status" value="1"/>
</dbReference>
<dbReference type="InterPro" id="IPR029787">
    <property type="entry name" value="Nucleotide_cyclase"/>
</dbReference>
<dbReference type="InterPro" id="IPR013655">
    <property type="entry name" value="PAS_fold_3"/>
</dbReference>
<evidence type="ECO:0000256" key="1">
    <source>
        <dbReference type="ARBA" id="ARBA00012528"/>
    </source>
</evidence>
<dbReference type="SUPFAM" id="SSF55785">
    <property type="entry name" value="PYP-like sensor domain (PAS domain)"/>
    <property type="match status" value="1"/>
</dbReference>
<dbReference type="EC" id="2.7.7.65" evidence="1"/>
<dbReference type="InterPro" id="IPR029016">
    <property type="entry name" value="GAF-like_dom_sf"/>
</dbReference>
<dbReference type="PROSITE" id="PS50887">
    <property type="entry name" value="GGDEF"/>
    <property type="match status" value="1"/>
</dbReference>
<dbReference type="RefSeq" id="WP_117619178.1">
    <property type="nucleotide sequence ID" value="NZ_CP101118.1"/>
</dbReference>
<gene>
    <name evidence="4" type="ORF">NLK58_14670</name>
</gene>
<dbReference type="Gene3D" id="3.30.70.270">
    <property type="match status" value="1"/>
</dbReference>
<keyword evidence="4" id="KW-0808">Transferase</keyword>
<dbReference type="InterPro" id="IPR000014">
    <property type="entry name" value="PAS"/>
</dbReference>
<feature type="domain" description="GGDEF" evidence="3">
    <location>
        <begin position="364"/>
        <end position="500"/>
    </location>
</feature>
<dbReference type="Proteomes" id="UP001475781">
    <property type="component" value="Chromosome"/>
</dbReference>
<evidence type="ECO:0000259" key="3">
    <source>
        <dbReference type="PROSITE" id="PS50887"/>
    </source>
</evidence>
<dbReference type="Pfam" id="PF01590">
    <property type="entry name" value="GAF"/>
    <property type="match status" value="1"/>
</dbReference>
<reference evidence="4 5" key="1">
    <citation type="submission" date="2022-07" db="EMBL/GenBank/DDBJ databases">
        <title>A copper resistant bacterium isolated from sediment samples of deep sea hydrothermal areas.</title>
        <authorList>
            <person name="Zeng X."/>
        </authorList>
    </citation>
    <scope>NUCLEOTIDE SEQUENCE [LARGE SCALE GENOMIC DNA]</scope>
    <source>
        <strain evidence="5">CuT 6</strain>
    </source>
</reference>
<comment type="catalytic activity">
    <reaction evidence="2">
        <text>2 GTP = 3',3'-c-di-GMP + 2 diphosphate</text>
        <dbReference type="Rhea" id="RHEA:24898"/>
        <dbReference type="ChEBI" id="CHEBI:33019"/>
        <dbReference type="ChEBI" id="CHEBI:37565"/>
        <dbReference type="ChEBI" id="CHEBI:58805"/>
        <dbReference type="EC" id="2.7.7.65"/>
    </reaction>
</comment>
<dbReference type="EMBL" id="CP101118">
    <property type="protein sequence ID" value="WZF87578.1"/>
    <property type="molecule type" value="Genomic_DNA"/>
</dbReference>
<evidence type="ECO:0000256" key="2">
    <source>
        <dbReference type="ARBA" id="ARBA00034247"/>
    </source>
</evidence>
<dbReference type="InterPro" id="IPR035965">
    <property type="entry name" value="PAS-like_dom_sf"/>
</dbReference>
<proteinExistence type="predicted"/>
<dbReference type="SMART" id="SM00267">
    <property type="entry name" value="GGDEF"/>
    <property type="match status" value="1"/>
</dbReference>
<keyword evidence="5" id="KW-1185">Reference proteome</keyword>
<dbReference type="SUPFAM" id="SSF55073">
    <property type="entry name" value="Nucleotide cyclase"/>
    <property type="match status" value="1"/>
</dbReference>
<dbReference type="SUPFAM" id="SSF55781">
    <property type="entry name" value="GAF domain-like"/>
    <property type="match status" value="1"/>
</dbReference>
<dbReference type="InterPro" id="IPR050469">
    <property type="entry name" value="Diguanylate_Cyclase"/>
</dbReference>
<dbReference type="GO" id="GO:0052621">
    <property type="term" value="F:diguanylate cyclase activity"/>
    <property type="evidence" value="ECO:0007669"/>
    <property type="project" value="UniProtKB-EC"/>
</dbReference>